<dbReference type="InterPro" id="IPR005828">
    <property type="entry name" value="MFS_sugar_transport-like"/>
</dbReference>
<evidence type="ECO:0000256" key="9">
    <source>
        <dbReference type="RuleBase" id="RU003346"/>
    </source>
</evidence>
<dbReference type="PhylomeDB" id="D6X0Y1"/>
<evidence type="ECO:0000256" key="1">
    <source>
        <dbReference type="ARBA" id="ARBA00004651"/>
    </source>
</evidence>
<dbReference type="Proteomes" id="UP000007266">
    <property type="component" value="Linkage group 9"/>
</dbReference>
<accession>D6X0Y1</accession>
<dbReference type="InterPro" id="IPR044775">
    <property type="entry name" value="MFS_ERD6/Tret1-like"/>
</dbReference>
<feature type="transmembrane region" description="Helical" evidence="10">
    <location>
        <begin position="56"/>
        <end position="80"/>
    </location>
</feature>
<comment type="subcellular location">
    <subcellularLocation>
        <location evidence="1">Cell membrane</location>
        <topology evidence="1">Multi-pass membrane protein</topology>
    </subcellularLocation>
</comment>
<dbReference type="AlphaFoldDB" id="D6X0Y1"/>
<feature type="domain" description="Major facilitator superfamily (MFS) profile" evidence="11">
    <location>
        <begin position="17"/>
        <end position="443"/>
    </location>
</feature>
<evidence type="ECO:0000256" key="2">
    <source>
        <dbReference type="ARBA" id="ARBA00022448"/>
    </source>
</evidence>
<gene>
    <name evidence="12" type="primary">GLEAN_12830</name>
    <name evidence="12" type="ORF">TcasGA2_TC012830</name>
</gene>
<keyword evidence="2 9" id="KW-0813">Transport</keyword>
<dbReference type="InterPro" id="IPR050549">
    <property type="entry name" value="MFS_Trehalose_Transporter"/>
</dbReference>
<evidence type="ECO:0000259" key="11">
    <source>
        <dbReference type="PROSITE" id="PS50850"/>
    </source>
</evidence>
<dbReference type="HOGENOM" id="CLU_001265_30_5_1"/>
<dbReference type="PRINTS" id="PR00171">
    <property type="entry name" value="SUGRTRNSPORT"/>
</dbReference>
<name>D6X0Y1_TRICA</name>
<evidence type="ECO:0000313" key="12">
    <source>
        <dbReference type="EMBL" id="EFA10574.1"/>
    </source>
</evidence>
<feature type="transmembrane region" description="Helical" evidence="10">
    <location>
        <begin position="353"/>
        <end position="376"/>
    </location>
</feature>
<evidence type="ECO:0000256" key="3">
    <source>
        <dbReference type="ARBA" id="ARBA00022475"/>
    </source>
</evidence>
<dbReference type="InterPro" id="IPR036259">
    <property type="entry name" value="MFS_trans_sf"/>
</dbReference>
<evidence type="ECO:0000256" key="4">
    <source>
        <dbReference type="ARBA" id="ARBA00022597"/>
    </source>
</evidence>
<keyword evidence="13" id="KW-1185">Reference proteome</keyword>
<dbReference type="CDD" id="cd17358">
    <property type="entry name" value="MFS_GLUT6_8_Class3_like"/>
    <property type="match status" value="1"/>
</dbReference>
<dbReference type="PANTHER" id="PTHR48021">
    <property type="match status" value="1"/>
</dbReference>
<dbReference type="GO" id="GO:0022857">
    <property type="term" value="F:transmembrane transporter activity"/>
    <property type="evidence" value="ECO:0000318"/>
    <property type="project" value="GO_Central"/>
</dbReference>
<dbReference type="OMA" id="RRIQWRF"/>
<dbReference type="PANTHER" id="PTHR48021:SF1">
    <property type="entry name" value="GH07001P-RELATED"/>
    <property type="match status" value="1"/>
</dbReference>
<feature type="transmembrane region" description="Helical" evidence="10">
    <location>
        <begin position="250"/>
        <end position="277"/>
    </location>
</feature>
<dbReference type="SUPFAM" id="SSF103473">
    <property type="entry name" value="MFS general substrate transporter"/>
    <property type="match status" value="1"/>
</dbReference>
<dbReference type="InterPro" id="IPR020846">
    <property type="entry name" value="MFS_dom"/>
</dbReference>
<dbReference type="PROSITE" id="PS50850">
    <property type="entry name" value="MFS"/>
    <property type="match status" value="1"/>
</dbReference>
<feature type="transmembrane region" description="Helical" evidence="10">
    <location>
        <begin position="388"/>
        <end position="408"/>
    </location>
</feature>
<dbReference type="EMBL" id="KQ971372">
    <property type="protein sequence ID" value="EFA10574.1"/>
    <property type="molecule type" value="Genomic_DNA"/>
</dbReference>
<dbReference type="Pfam" id="PF00083">
    <property type="entry name" value="Sugar_tr"/>
    <property type="match status" value="1"/>
</dbReference>
<feature type="transmembrane region" description="Helical" evidence="10">
    <location>
        <begin position="319"/>
        <end position="341"/>
    </location>
</feature>
<reference evidence="12 13" key="2">
    <citation type="journal article" date="2010" name="Nucleic Acids Res.">
        <title>BeetleBase in 2010: revisions to provide comprehensive genomic information for Tribolium castaneum.</title>
        <authorList>
            <person name="Kim H.S."/>
            <person name="Murphy T."/>
            <person name="Xia J."/>
            <person name="Caragea D."/>
            <person name="Park Y."/>
            <person name="Beeman R.W."/>
            <person name="Lorenzen M.D."/>
            <person name="Butcher S."/>
            <person name="Manak J.R."/>
            <person name="Brown S.J."/>
        </authorList>
    </citation>
    <scope>GENOME REANNOTATION</scope>
    <source>
        <strain evidence="12 13">Georgia GA2</strain>
    </source>
</reference>
<feature type="transmembrane region" description="Helical" evidence="10">
    <location>
        <begin position="12"/>
        <end position="36"/>
    </location>
</feature>
<keyword evidence="8" id="KW-0325">Glycoprotein</keyword>
<comment type="similarity">
    <text evidence="9">Belongs to the major facilitator superfamily. Sugar transporter (TC 2.A.1.1) family.</text>
</comment>
<feature type="transmembrane region" description="Helical" evidence="10">
    <location>
        <begin position="414"/>
        <end position="439"/>
    </location>
</feature>
<feature type="transmembrane region" description="Helical" evidence="10">
    <location>
        <begin position="144"/>
        <end position="163"/>
    </location>
</feature>
<dbReference type="eggNOG" id="KOG0254">
    <property type="taxonomic scope" value="Eukaryota"/>
</dbReference>
<dbReference type="InterPro" id="IPR005829">
    <property type="entry name" value="Sugar_transporter_CS"/>
</dbReference>
<dbReference type="NCBIfam" id="TIGR00879">
    <property type="entry name" value="SP"/>
    <property type="match status" value="1"/>
</dbReference>
<feature type="transmembrane region" description="Helical" evidence="10">
    <location>
        <begin position="289"/>
        <end position="312"/>
    </location>
</feature>
<evidence type="ECO:0000256" key="7">
    <source>
        <dbReference type="ARBA" id="ARBA00023136"/>
    </source>
</evidence>
<feature type="transmembrane region" description="Helical" evidence="10">
    <location>
        <begin position="169"/>
        <end position="190"/>
    </location>
</feature>
<dbReference type="PROSITE" id="PS00217">
    <property type="entry name" value="SUGAR_TRANSPORT_2"/>
    <property type="match status" value="1"/>
</dbReference>
<dbReference type="GO" id="GO:0005886">
    <property type="term" value="C:plasma membrane"/>
    <property type="evidence" value="ECO:0007669"/>
    <property type="project" value="UniProtKB-SubCell"/>
</dbReference>
<proteinExistence type="inferred from homology"/>
<feature type="transmembrane region" description="Helical" evidence="10">
    <location>
        <begin position="111"/>
        <end position="132"/>
    </location>
</feature>
<evidence type="ECO:0000256" key="5">
    <source>
        <dbReference type="ARBA" id="ARBA00022692"/>
    </source>
</evidence>
<dbReference type="GO" id="GO:0051119">
    <property type="term" value="F:sugar transmembrane transporter activity"/>
    <property type="evidence" value="ECO:0007669"/>
    <property type="project" value="InterPro"/>
</dbReference>
<evidence type="ECO:0000256" key="6">
    <source>
        <dbReference type="ARBA" id="ARBA00022989"/>
    </source>
</evidence>
<protein>
    <submittedName>
        <fullName evidence="12">Facilitated trehalose transporter Tret1-2 homolog-like Protein</fullName>
    </submittedName>
</protein>
<dbReference type="InterPro" id="IPR003663">
    <property type="entry name" value="Sugar/inositol_transpt"/>
</dbReference>
<evidence type="ECO:0000313" key="13">
    <source>
        <dbReference type="Proteomes" id="UP000007266"/>
    </source>
</evidence>
<reference evidence="12 13" key="1">
    <citation type="journal article" date="2008" name="Nature">
        <title>The genome of the model beetle and pest Tribolium castaneum.</title>
        <authorList>
            <consortium name="Tribolium Genome Sequencing Consortium"/>
            <person name="Richards S."/>
            <person name="Gibbs R.A."/>
            <person name="Weinstock G.M."/>
            <person name="Brown S.J."/>
            <person name="Denell R."/>
            <person name="Beeman R.W."/>
            <person name="Gibbs R."/>
            <person name="Beeman R.W."/>
            <person name="Brown S.J."/>
            <person name="Bucher G."/>
            <person name="Friedrich M."/>
            <person name="Grimmelikhuijzen C.J."/>
            <person name="Klingler M."/>
            <person name="Lorenzen M."/>
            <person name="Richards S."/>
            <person name="Roth S."/>
            <person name="Schroder R."/>
            <person name="Tautz D."/>
            <person name="Zdobnov E.M."/>
            <person name="Muzny D."/>
            <person name="Gibbs R.A."/>
            <person name="Weinstock G.M."/>
            <person name="Attaway T."/>
            <person name="Bell S."/>
            <person name="Buhay C.J."/>
            <person name="Chandrabose M.N."/>
            <person name="Chavez D."/>
            <person name="Clerk-Blankenburg K.P."/>
            <person name="Cree A."/>
            <person name="Dao M."/>
            <person name="Davis C."/>
            <person name="Chacko J."/>
            <person name="Dinh H."/>
            <person name="Dugan-Rocha S."/>
            <person name="Fowler G."/>
            <person name="Garner T.T."/>
            <person name="Garnes J."/>
            <person name="Gnirke A."/>
            <person name="Hawes A."/>
            <person name="Hernandez J."/>
            <person name="Hines S."/>
            <person name="Holder M."/>
            <person name="Hume J."/>
            <person name="Jhangiani S.N."/>
            <person name="Joshi V."/>
            <person name="Khan Z.M."/>
            <person name="Jackson L."/>
            <person name="Kovar C."/>
            <person name="Kowis A."/>
            <person name="Lee S."/>
            <person name="Lewis L.R."/>
            <person name="Margolis J."/>
            <person name="Morgan M."/>
            <person name="Nazareth L.V."/>
            <person name="Nguyen N."/>
            <person name="Okwuonu G."/>
            <person name="Parker D."/>
            <person name="Richards S."/>
            <person name="Ruiz S.J."/>
            <person name="Santibanez J."/>
            <person name="Savard J."/>
            <person name="Scherer S.E."/>
            <person name="Schneider B."/>
            <person name="Sodergren E."/>
            <person name="Tautz D."/>
            <person name="Vattahil S."/>
            <person name="Villasana D."/>
            <person name="White C.S."/>
            <person name="Wright R."/>
            <person name="Park Y."/>
            <person name="Beeman R.W."/>
            <person name="Lord J."/>
            <person name="Oppert B."/>
            <person name="Lorenzen M."/>
            <person name="Brown S."/>
            <person name="Wang L."/>
            <person name="Savard J."/>
            <person name="Tautz D."/>
            <person name="Richards S."/>
            <person name="Weinstock G."/>
            <person name="Gibbs R.A."/>
            <person name="Liu Y."/>
            <person name="Worley K."/>
            <person name="Weinstock G."/>
            <person name="Elsik C.G."/>
            <person name="Reese J.T."/>
            <person name="Elhaik E."/>
            <person name="Landan G."/>
            <person name="Graur D."/>
            <person name="Arensburger P."/>
            <person name="Atkinson P."/>
            <person name="Beeman R.W."/>
            <person name="Beidler J."/>
            <person name="Brown S.J."/>
            <person name="Demuth J.P."/>
            <person name="Drury D.W."/>
            <person name="Du Y.Z."/>
            <person name="Fujiwara H."/>
            <person name="Lorenzen M."/>
            <person name="Maselli V."/>
            <person name="Osanai M."/>
            <person name="Park Y."/>
            <person name="Robertson H.M."/>
            <person name="Tu Z."/>
            <person name="Wang J.J."/>
            <person name="Wang S."/>
            <person name="Richards S."/>
            <person name="Song H."/>
            <person name="Zhang L."/>
            <person name="Sodergren E."/>
            <person name="Werner D."/>
            <person name="Stanke M."/>
            <person name="Morgenstern B."/>
            <person name="Solovyev V."/>
            <person name="Kosarev P."/>
            <person name="Brown G."/>
            <person name="Chen H.C."/>
            <person name="Ermolaeva O."/>
            <person name="Hlavina W."/>
            <person name="Kapustin Y."/>
            <person name="Kiryutin B."/>
            <person name="Kitts P."/>
            <person name="Maglott D."/>
            <person name="Pruitt K."/>
            <person name="Sapojnikov V."/>
            <person name="Souvorov A."/>
            <person name="Mackey A.J."/>
            <person name="Waterhouse R.M."/>
            <person name="Wyder S."/>
            <person name="Zdobnov E.M."/>
            <person name="Zdobnov E.M."/>
            <person name="Wyder S."/>
            <person name="Kriventseva E.V."/>
            <person name="Kadowaki T."/>
            <person name="Bork P."/>
            <person name="Aranda M."/>
            <person name="Bao R."/>
            <person name="Beermann A."/>
            <person name="Berns N."/>
            <person name="Bolognesi R."/>
            <person name="Bonneton F."/>
            <person name="Bopp D."/>
            <person name="Brown S.J."/>
            <person name="Bucher G."/>
            <person name="Butts T."/>
            <person name="Chaumot A."/>
            <person name="Denell R.E."/>
            <person name="Ferrier D.E."/>
            <person name="Friedrich M."/>
            <person name="Gordon C.M."/>
            <person name="Jindra M."/>
            <person name="Klingler M."/>
            <person name="Lan Q."/>
            <person name="Lattorff H.M."/>
            <person name="Laudet V."/>
            <person name="von Levetsow C."/>
            <person name="Liu Z."/>
            <person name="Lutz R."/>
            <person name="Lynch J.A."/>
            <person name="da Fonseca R.N."/>
            <person name="Posnien N."/>
            <person name="Reuter R."/>
            <person name="Roth S."/>
            <person name="Savard J."/>
            <person name="Schinko J.B."/>
            <person name="Schmitt C."/>
            <person name="Schoppmeier M."/>
            <person name="Schroder R."/>
            <person name="Shippy T.D."/>
            <person name="Simonnet F."/>
            <person name="Marques-Souza H."/>
            <person name="Tautz D."/>
            <person name="Tomoyasu Y."/>
            <person name="Trauner J."/>
            <person name="Van der Zee M."/>
            <person name="Vervoort M."/>
            <person name="Wittkopp N."/>
            <person name="Wimmer E.A."/>
            <person name="Yang X."/>
            <person name="Jones A.K."/>
            <person name="Sattelle D.B."/>
            <person name="Ebert P.R."/>
            <person name="Nelson D."/>
            <person name="Scott J.G."/>
            <person name="Beeman R.W."/>
            <person name="Muthukrishnan S."/>
            <person name="Kramer K.J."/>
            <person name="Arakane Y."/>
            <person name="Beeman R.W."/>
            <person name="Zhu Q."/>
            <person name="Hogenkamp D."/>
            <person name="Dixit R."/>
            <person name="Oppert B."/>
            <person name="Jiang H."/>
            <person name="Zou Z."/>
            <person name="Marshall J."/>
            <person name="Elpidina E."/>
            <person name="Vinokurov K."/>
            <person name="Oppert C."/>
            <person name="Zou Z."/>
            <person name="Evans J."/>
            <person name="Lu Z."/>
            <person name="Zhao P."/>
            <person name="Sumathipala N."/>
            <person name="Altincicek B."/>
            <person name="Vilcinskas A."/>
            <person name="Williams M."/>
            <person name="Hultmark D."/>
            <person name="Hetru C."/>
            <person name="Jiang H."/>
            <person name="Grimmelikhuijzen C.J."/>
            <person name="Hauser F."/>
            <person name="Cazzamali G."/>
            <person name="Williamson M."/>
            <person name="Park Y."/>
            <person name="Li B."/>
            <person name="Tanaka Y."/>
            <person name="Predel R."/>
            <person name="Neupert S."/>
            <person name="Schachtner J."/>
            <person name="Verleyen P."/>
            <person name="Raible F."/>
            <person name="Bork P."/>
            <person name="Friedrich M."/>
            <person name="Walden K.K."/>
            <person name="Robertson H.M."/>
            <person name="Angeli S."/>
            <person name="Foret S."/>
            <person name="Bucher G."/>
            <person name="Schuetz S."/>
            <person name="Maleszka R."/>
            <person name="Wimmer E.A."/>
            <person name="Beeman R.W."/>
            <person name="Lorenzen M."/>
            <person name="Tomoyasu Y."/>
            <person name="Miller S.C."/>
            <person name="Grossmann D."/>
            <person name="Bucher G."/>
        </authorList>
    </citation>
    <scope>NUCLEOTIDE SEQUENCE [LARGE SCALE GENOMIC DNA]</scope>
    <source>
        <strain evidence="12 13">Georgia GA2</strain>
    </source>
</reference>
<feature type="transmembrane region" description="Helical" evidence="10">
    <location>
        <begin position="87"/>
        <end position="105"/>
    </location>
</feature>
<keyword evidence="6 10" id="KW-1133">Transmembrane helix</keyword>
<keyword evidence="3" id="KW-1003">Cell membrane</keyword>
<dbReference type="InParanoid" id="D6X0Y1"/>
<keyword evidence="4" id="KW-0762">Sugar transport</keyword>
<sequence length="460" mass="49524">MSEKTQTEPRKVAQFLATTLATLSALAMGLCLTWTSPALPMLEQPTTYPKITKNQGAWIGSLLTLGAFCGAIPAGTLANFIGRKRSLLFFALPLFISWIIIAYGNCVGVLYFARFLAGLAIGAISVAAPMYVTEIAHTSIRGTLGTFFQVQITVGVLVGYILGTTIESFQYLALVSSVFPLLFVSGFAFMPETPAYLYATGRIDAARKSLIFFRGRDYNLLDEELQKIAEDIKESTANKPKLSDLIRNRVTLNGLVVSLGLMAFQQLSGVNAVLFYAGNIFAETGNSMGADTCAVLVGAVQVIATLLSTVLIDKTGRKILLLVSSSIMCLSLLALGLYFFLKQTQDLSFLSALPLVSLAVFIVVFSIGMGPIPWLMMGEIFTPKSKGVATSVSAAFNWVMAFTVTNQYQNLNEMLGVGGTFMAFGGICALGVLFIALLVPETKGKDIDQVQEALMRTSRV</sequence>
<organism evidence="12 13">
    <name type="scientific">Tribolium castaneum</name>
    <name type="common">Red flour beetle</name>
    <dbReference type="NCBI Taxonomy" id="7070"/>
    <lineage>
        <taxon>Eukaryota</taxon>
        <taxon>Metazoa</taxon>
        <taxon>Ecdysozoa</taxon>
        <taxon>Arthropoda</taxon>
        <taxon>Hexapoda</taxon>
        <taxon>Insecta</taxon>
        <taxon>Pterygota</taxon>
        <taxon>Neoptera</taxon>
        <taxon>Endopterygota</taxon>
        <taxon>Coleoptera</taxon>
        <taxon>Polyphaga</taxon>
        <taxon>Cucujiformia</taxon>
        <taxon>Tenebrionidae</taxon>
        <taxon>Tenebrionidae incertae sedis</taxon>
        <taxon>Tribolium</taxon>
    </lineage>
</organism>
<evidence type="ECO:0000256" key="8">
    <source>
        <dbReference type="ARBA" id="ARBA00023180"/>
    </source>
</evidence>
<dbReference type="GO" id="GO:0016020">
    <property type="term" value="C:membrane"/>
    <property type="evidence" value="ECO:0000318"/>
    <property type="project" value="GO_Central"/>
</dbReference>
<keyword evidence="5 10" id="KW-0812">Transmembrane</keyword>
<dbReference type="FunFam" id="1.20.1250.20:FF:000218">
    <property type="entry name" value="facilitated trehalose transporter Tret1"/>
    <property type="match status" value="1"/>
</dbReference>
<dbReference type="GO" id="GO:0055085">
    <property type="term" value="P:transmembrane transport"/>
    <property type="evidence" value="ECO:0000318"/>
    <property type="project" value="GO_Central"/>
</dbReference>
<dbReference type="Gene3D" id="1.20.1250.20">
    <property type="entry name" value="MFS general substrate transporter like domains"/>
    <property type="match status" value="1"/>
</dbReference>
<evidence type="ECO:0000256" key="10">
    <source>
        <dbReference type="SAM" id="Phobius"/>
    </source>
</evidence>
<keyword evidence="7 10" id="KW-0472">Membrane</keyword>